<organism evidence="1 2">
    <name type="scientific">Streptomyces cyaneochromogenes</name>
    <dbReference type="NCBI Taxonomy" id="2496836"/>
    <lineage>
        <taxon>Bacteria</taxon>
        <taxon>Bacillati</taxon>
        <taxon>Actinomycetota</taxon>
        <taxon>Actinomycetes</taxon>
        <taxon>Kitasatosporales</taxon>
        <taxon>Streptomycetaceae</taxon>
        <taxon>Streptomyces</taxon>
    </lineage>
</organism>
<keyword evidence="2" id="KW-1185">Reference proteome</keyword>
<proteinExistence type="predicted"/>
<name>A0A3Q9ETH3_9ACTN</name>
<dbReference type="Proteomes" id="UP000280298">
    <property type="component" value="Chromosome"/>
</dbReference>
<dbReference type="OrthoDB" id="4203689at2"/>
<dbReference type="AlphaFoldDB" id="A0A3Q9ETH3"/>
<protein>
    <submittedName>
        <fullName evidence="1">Uncharacterized protein</fullName>
    </submittedName>
</protein>
<accession>A0A3Q9ETH3</accession>
<gene>
    <name evidence="1" type="ORF">EJ357_21710</name>
</gene>
<sequence length="131" mass="13866">MTSRGESDGLRIAEALSYVCRRRDRLAALLHEDGTALRALEAAVAGPVADDASLSPLLDTLHRAVRRAGDPFGVYGGTGRSVTPAGVGDLDVVYRCPLQLCTGRSGHEVDGDPPNCRFAPQGTALVRERLP</sequence>
<dbReference type="EMBL" id="CP034539">
    <property type="protein sequence ID" value="AZQ35791.1"/>
    <property type="molecule type" value="Genomic_DNA"/>
</dbReference>
<dbReference type="RefSeq" id="WP_126393262.1">
    <property type="nucleotide sequence ID" value="NZ_CP034539.1"/>
</dbReference>
<evidence type="ECO:0000313" key="2">
    <source>
        <dbReference type="Proteomes" id="UP000280298"/>
    </source>
</evidence>
<reference evidence="1 2" key="1">
    <citation type="journal article" date="2019" name="Int. J. Syst. Evol. Microbiol.">
        <title>Streptomyces cyaneochromogenes sp. nov., a blue pigment-producing actinomycete from manganese-contaminated soil.</title>
        <authorList>
            <person name="Tang X."/>
            <person name="Zhao J."/>
            <person name="Li K."/>
            <person name="Chen Z."/>
            <person name="Sun Y."/>
            <person name="Gao J."/>
        </authorList>
    </citation>
    <scope>NUCLEOTIDE SEQUENCE [LARGE SCALE GENOMIC DNA]</scope>
    <source>
        <strain evidence="1 2">MK-45</strain>
    </source>
</reference>
<evidence type="ECO:0000313" key="1">
    <source>
        <dbReference type="EMBL" id="AZQ35791.1"/>
    </source>
</evidence>
<dbReference type="KEGG" id="scya:EJ357_21710"/>